<evidence type="ECO:0000313" key="3">
    <source>
        <dbReference type="Proteomes" id="UP000663879"/>
    </source>
</evidence>
<name>A0A814NFD4_9BILA</name>
<evidence type="ECO:0000313" key="2">
    <source>
        <dbReference type="EMBL" id="CAF1092828.1"/>
    </source>
</evidence>
<feature type="domain" description="HAT C-terminal dimerisation" evidence="1">
    <location>
        <begin position="109"/>
        <end position="147"/>
    </location>
</feature>
<comment type="caution">
    <text evidence="2">The sequence shown here is derived from an EMBL/GenBank/DDBJ whole genome shotgun (WGS) entry which is preliminary data.</text>
</comment>
<proteinExistence type="predicted"/>
<dbReference type="GO" id="GO:0046983">
    <property type="term" value="F:protein dimerization activity"/>
    <property type="evidence" value="ECO:0007669"/>
    <property type="project" value="InterPro"/>
</dbReference>
<gene>
    <name evidence="2" type="ORF">OXX778_LOCUS20756</name>
</gene>
<sequence length="150" mass="17117">MSYSWPTSNESSSSNIFSIRNRSSTQQSLILEEINLPNTPVSSFQNQSRSKKQNRCRKENFLEKISDTQELTKSDYLLLESNKEHGLDIYMKKSLNLLKKAVDLDCDFSLEFFRENIDSLGRLGEIVKVIFSITATSVPSESAFSIAEDF</sequence>
<dbReference type="Pfam" id="PF05699">
    <property type="entry name" value="Dimer_Tnp_hAT"/>
    <property type="match status" value="1"/>
</dbReference>
<dbReference type="InterPro" id="IPR008906">
    <property type="entry name" value="HATC_C_dom"/>
</dbReference>
<keyword evidence="3" id="KW-1185">Reference proteome</keyword>
<dbReference type="AlphaFoldDB" id="A0A814NFD4"/>
<accession>A0A814NFD4</accession>
<organism evidence="2 3">
    <name type="scientific">Brachionus calyciflorus</name>
    <dbReference type="NCBI Taxonomy" id="104777"/>
    <lineage>
        <taxon>Eukaryota</taxon>
        <taxon>Metazoa</taxon>
        <taxon>Spiralia</taxon>
        <taxon>Gnathifera</taxon>
        <taxon>Rotifera</taxon>
        <taxon>Eurotatoria</taxon>
        <taxon>Monogononta</taxon>
        <taxon>Pseudotrocha</taxon>
        <taxon>Ploima</taxon>
        <taxon>Brachionidae</taxon>
        <taxon>Brachionus</taxon>
    </lineage>
</organism>
<evidence type="ECO:0000259" key="1">
    <source>
        <dbReference type="Pfam" id="PF05699"/>
    </source>
</evidence>
<dbReference type="EMBL" id="CAJNOC010007145">
    <property type="protein sequence ID" value="CAF1092828.1"/>
    <property type="molecule type" value="Genomic_DNA"/>
</dbReference>
<reference evidence="2" key="1">
    <citation type="submission" date="2021-02" db="EMBL/GenBank/DDBJ databases">
        <authorList>
            <person name="Nowell W R."/>
        </authorList>
    </citation>
    <scope>NUCLEOTIDE SEQUENCE</scope>
    <source>
        <strain evidence="2">Ploen Becks lab</strain>
    </source>
</reference>
<protein>
    <recommendedName>
        <fullName evidence="1">HAT C-terminal dimerisation domain-containing protein</fullName>
    </recommendedName>
</protein>
<dbReference type="Proteomes" id="UP000663879">
    <property type="component" value="Unassembled WGS sequence"/>
</dbReference>